<dbReference type="UniPathway" id="UPA00242"/>
<dbReference type="GO" id="GO:0005737">
    <property type="term" value="C:cytoplasm"/>
    <property type="evidence" value="ECO:0007669"/>
    <property type="project" value="TreeGrafter"/>
</dbReference>
<feature type="binding site" evidence="14">
    <location>
        <begin position="78"/>
        <end position="79"/>
    </location>
    <ligand>
        <name>beta-D-galactose</name>
        <dbReference type="ChEBI" id="CHEBI:27667"/>
    </ligand>
</feature>
<dbReference type="CDD" id="cd09019">
    <property type="entry name" value="galactose_mutarotase_like"/>
    <property type="match status" value="1"/>
</dbReference>
<comment type="pathway">
    <text evidence="3 11">Carbohydrate metabolism; hexose metabolism.</text>
</comment>
<dbReference type="Gene3D" id="2.70.98.10">
    <property type="match status" value="1"/>
</dbReference>
<name>A0A6L5XDI2_9BACT</name>
<dbReference type="InterPro" id="IPR014718">
    <property type="entry name" value="GH-type_carb-bd"/>
</dbReference>
<comment type="caution">
    <text evidence="15">The sequence shown here is derived from an EMBL/GenBank/DDBJ whole genome shotgun (WGS) entry which is preliminary data.</text>
</comment>
<evidence type="ECO:0000256" key="1">
    <source>
        <dbReference type="ARBA" id="ARBA00001614"/>
    </source>
</evidence>
<evidence type="ECO:0000256" key="5">
    <source>
        <dbReference type="ARBA" id="ARBA00011245"/>
    </source>
</evidence>
<feature type="active site" description="Proton acceptor" evidence="12">
    <location>
        <position position="313"/>
    </location>
</feature>
<dbReference type="PROSITE" id="PS00545">
    <property type="entry name" value="ALDOSE_1_EPIMERASE"/>
    <property type="match status" value="1"/>
</dbReference>
<dbReference type="InterPro" id="IPR047215">
    <property type="entry name" value="Galactose_mutarotase-like"/>
</dbReference>
<evidence type="ECO:0000256" key="7">
    <source>
        <dbReference type="ARBA" id="ARBA00014165"/>
    </source>
</evidence>
<feature type="binding site" evidence="13">
    <location>
        <position position="246"/>
    </location>
    <ligand>
        <name>beta-D-galactose</name>
        <dbReference type="ChEBI" id="CHEBI:27667"/>
    </ligand>
</feature>
<sequence>MKITRETIDSPHGAITLYTLTNARGASVKLSSVGAGVVSVVVPDRQGRLDDVVIGYADPADYFYDGPCAGKVPGRYANRIARGRFTLEGTTYQLAINNGPNALHGGPEGFSHKLWHSQHDTSGVTFTLHSPDGDEHYPGNLVATARYSFNDEGELSLELKATTDKTTVVNLTNHTYWNLAGENSGSVLDQELWLACSSYLPTDPTLIPTGEIAPVAGTPMDFTSRKALGKNIDNDFPALHYGKGYDNCWVVDDWHPGQLKKVALLVDRKSGRQLEVLTTQPAVQVYTGNYLADSPAGKGARRPYSDYDGVAIECQGMPDAPNHPNFPSQVLKPGEEYEQVIVFKLSAH</sequence>
<dbReference type="AlphaFoldDB" id="A0A6L5XDI2"/>
<gene>
    <name evidence="15" type="ORF">FYJ29_02580</name>
</gene>
<keyword evidence="8" id="KW-0106">Calcium</keyword>
<evidence type="ECO:0000256" key="13">
    <source>
        <dbReference type="PIRSR" id="PIRSR005096-2"/>
    </source>
</evidence>
<evidence type="ECO:0000256" key="11">
    <source>
        <dbReference type="PIRNR" id="PIRNR005096"/>
    </source>
</evidence>
<evidence type="ECO:0000256" key="10">
    <source>
        <dbReference type="ARBA" id="ARBA00023277"/>
    </source>
</evidence>
<accession>A0A6L5XDI2</accession>
<comment type="similarity">
    <text evidence="4 11">Belongs to the aldose epimerase family.</text>
</comment>
<evidence type="ECO:0000256" key="2">
    <source>
        <dbReference type="ARBA" id="ARBA00001913"/>
    </source>
</evidence>
<dbReference type="InterPro" id="IPR008183">
    <property type="entry name" value="Aldose_1/G6P_1-epimerase"/>
</dbReference>
<dbReference type="PANTHER" id="PTHR10091">
    <property type="entry name" value="ALDOSE-1-EPIMERASE"/>
    <property type="match status" value="1"/>
</dbReference>
<evidence type="ECO:0000256" key="6">
    <source>
        <dbReference type="ARBA" id="ARBA00013185"/>
    </source>
</evidence>
<dbReference type="EC" id="5.1.3.3" evidence="6 11"/>
<comment type="cofactor">
    <cofactor evidence="2">
        <name>Ca(2+)</name>
        <dbReference type="ChEBI" id="CHEBI:29108"/>
    </cofactor>
</comment>
<evidence type="ECO:0000256" key="8">
    <source>
        <dbReference type="ARBA" id="ARBA00022837"/>
    </source>
</evidence>
<feature type="active site" description="Proton donor" evidence="12">
    <location>
        <position position="174"/>
    </location>
</feature>
<dbReference type="GO" id="GO:0004034">
    <property type="term" value="F:aldose 1-epimerase activity"/>
    <property type="evidence" value="ECO:0007669"/>
    <property type="project" value="UniProtKB-EC"/>
</dbReference>
<feature type="binding site" evidence="14">
    <location>
        <begin position="174"/>
        <end position="176"/>
    </location>
    <ligand>
        <name>beta-D-galactose</name>
        <dbReference type="ChEBI" id="CHEBI:27667"/>
    </ligand>
</feature>
<evidence type="ECO:0000256" key="4">
    <source>
        <dbReference type="ARBA" id="ARBA00006206"/>
    </source>
</evidence>
<dbReference type="SUPFAM" id="SSF74650">
    <property type="entry name" value="Galactose mutarotase-like"/>
    <property type="match status" value="1"/>
</dbReference>
<evidence type="ECO:0000256" key="3">
    <source>
        <dbReference type="ARBA" id="ARBA00005028"/>
    </source>
</evidence>
<dbReference type="RefSeq" id="WP_154327314.1">
    <property type="nucleotide sequence ID" value="NZ_CP045696.1"/>
</dbReference>
<dbReference type="EMBL" id="VULT01000003">
    <property type="protein sequence ID" value="MSS16662.1"/>
    <property type="molecule type" value="Genomic_DNA"/>
</dbReference>
<protein>
    <recommendedName>
        <fullName evidence="7 11">Aldose 1-epimerase</fullName>
        <ecNumber evidence="6 11">5.1.3.3</ecNumber>
    </recommendedName>
</protein>
<dbReference type="GO" id="GO:0033499">
    <property type="term" value="P:galactose catabolic process via UDP-galactose, Leloir pathway"/>
    <property type="evidence" value="ECO:0007669"/>
    <property type="project" value="TreeGrafter"/>
</dbReference>
<evidence type="ECO:0000256" key="12">
    <source>
        <dbReference type="PIRSR" id="PIRSR005096-1"/>
    </source>
</evidence>
<dbReference type="InterPro" id="IPR011013">
    <property type="entry name" value="Gal_mutarotase_sf_dom"/>
</dbReference>
<dbReference type="PIRSF" id="PIRSF005096">
    <property type="entry name" value="GALM"/>
    <property type="match status" value="1"/>
</dbReference>
<dbReference type="PANTHER" id="PTHR10091:SF0">
    <property type="entry name" value="GALACTOSE MUTAROTASE"/>
    <property type="match status" value="1"/>
</dbReference>
<keyword evidence="9 11" id="KW-0413">Isomerase</keyword>
<dbReference type="GO" id="GO:0006006">
    <property type="term" value="P:glucose metabolic process"/>
    <property type="evidence" value="ECO:0007669"/>
    <property type="project" value="TreeGrafter"/>
</dbReference>
<evidence type="ECO:0000313" key="15">
    <source>
        <dbReference type="EMBL" id="MSS16662.1"/>
    </source>
</evidence>
<dbReference type="InterPro" id="IPR015443">
    <property type="entry name" value="Aldose_1-epimerase"/>
</dbReference>
<keyword evidence="10 11" id="KW-0119">Carbohydrate metabolism</keyword>
<dbReference type="InterPro" id="IPR018052">
    <property type="entry name" value="Ald1_epimerase_CS"/>
</dbReference>
<comment type="catalytic activity">
    <reaction evidence="1 11">
        <text>alpha-D-glucose = beta-D-glucose</text>
        <dbReference type="Rhea" id="RHEA:10264"/>
        <dbReference type="ChEBI" id="CHEBI:15903"/>
        <dbReference type="ChEBI" id="CHEBI:17925"/>
        <dbReference type="EC" id="5.1.3.3"/>
    </reaction>
</comment>
<dbReference type="NCBIfam" id="NF008277">
    <property type="entry name" value="PRK11055.1"/>
    <property type="match status" value="1"/>
</dbReference>
<reference evidence="15 16" key="1">
    <citation type="submission" date="2019-08" db="EMBL/GenBank/DDBJ databases">
        <title>In-depth cultivation of the pig gut microbiome towards novel bacterial diversity and tailored functional studies.</title>
        <authorList>
            <person name="Wylensek D."/>
            <person name="Hitch T.C.A."/>
            <person name="Clavel T."/>
        </authorList>
    </citation>
    <scope>NUCLEOTIDE SEQUENCE [LARGE SCALE GENOMIC DNA]</scope>
    <source>
        <strain evidence="15 16">Oil-RF-744-WCA-WT-10</strain>
    </source>
</reference>
<dbReference type="Pfam" id="PF01263">
    <property type="entry name" value="Aldose_epim"/>
    <property type="match status" value="1"/>
</dbReference>
<proteinExistence type="inferred from homology"/>
<comment type="subunit">
    <text evidence="5">Monomer.</text>
</comment>
<evidence type="ECO:0000313" key="16">
    <source>
        <dbReference type="Proteomes" id="UP000483362"/>
    </source>
</evidence>
<keyword evidence="16" id="KW-1185">Reference proteome</keyword>
<evidence type="ECO:0000256" key="14">
    <source>
        <dbReference type="PIRSR" id="PIRSR005096-3"/>
    </source>
</evidence>
<dbReference type="Proteomes" id="UP000483362">
    <property type="component" value="Unassembled WGS sequence"/>
</dbReference>
<dbReference type="GO" id="GO:0030246">
    <property type="term" value="F:carbohydrate binding"/>
    <property type="evidence" value="ECO:0007669"/>
    <property type="project" value="InterPro"/>
</dbReference>
<organism evidence="15 16">
    <name type="scientific">Sodaliphilus pleomorphus</name>
    <dbReference type="NCBI Taxonomy" id="2606626"/>
    <lineage>
        <taxon>Bacteria</taxon>
        <taxon>Pseudomonadati</taxon>
        <taxon>Bacteroidota</taxon>
        <taxon>Bacteroidia</taxon>
        <taxon>Bacteroidales</taxon>
        <taxon>Muribaculaceae</taxon>
        <taxon>Sodaliphilus</taxon>
    </lineage>
</organism>
<evidence type="ECO:0000256" key="9">
    <source>
        <dbReference type="ARBA" id="ARBA00023235"/>
    </source>
</evidence>